<evidence type="ECO:0000313" key="2">
    <source>
        <dbReference type="EMBL" id="MDC0669195.1"/>
    </source>
</evidence>
<gene>
    <name evidence="2" type="ORF">POL58_15695</name>
</gene>
<protein>
    <recommendedName>
        <fullName evidence="4">Lipoprotein</fullName>
    </recommendedName>
</protein>
<dbReference type="Proteomes" id="UP001217838">
    <property type="component" value="Unassembled WGS sequence"/>
</dbReference>
<sequence length="201" mass="22156">MTAALGCAHSRPFTPPEDGGPPWTELTSPHFVVRTDLSADAGRSLVVALERSYALLADVGFPYSTRPEGRTQVLVLRSQRELDLLTGGGSLGFYRHRSDPTLPSLFISGELSERTHEVLMHELGHRFVRFYFPGAPGFRAGQEGRVRPRVSDAVDRRQHRAGRLLRPRDARALGALPQGRRAGAARGHGFSTTLMQPSFLF</sequence>
<reference evidence="2 3" key="1">
    <citation type="submission" date="2022-11" db="EMBL/GenBank/DDBJ databases">
        <title>Minimal conservation of predation-associated metabolite biosynthetic gene clusters underscores biosynthetic potential of Myxococcota including descriptions for ten novel species: Archangium lansinium sp. nov., Myxococcus landrumus sp. nov., Nannocystis bai.</title>
        <authorList>
            <person name="Ahearne A."/>
            <person name="Stevens C."/>
            <person name="Dowd S."/>
        </authorList>
    </citation>
    <scope>NUCLEOTIDE SEQUENCE [LARGE SCALE GENOMIC DNA]</scope>
    <source>
        <strain evidence="2 3">NCELM</strain>
    </source>
</reference>
<dbReference type="RefSeq" id="WP_271998897.1">
    <property type="nucleotide sequence ID" value="NZ_JAQNDN010000007.1"/>
</dbReference>
<comment type="caution">
    <text evidence="2">The sequence shown here is derived from an EMBL/GenBank/DDBJ whole genome shotgun (WGS) entry which is preliminary data.</text>
</comment>
<organism evidence="2 3">
    <name type="scientific">Nannocystis radixulma</name>
    <dbReference type="NCBI Taxonomy" id="2995305"/>
    <lineage>
        <taxon>Bacteria</taxon>
        <taxon>Pseudomonadati</taxon>
        <taxon>Myxococcota</taxon>
        <taxon>Polyangia</taxon>
        <taxon>Nannocystales</taxon>
        <taxon>Nannocystaceae</taxon>
        <taxon>Nannocystis</taxon>
    </lineage>
</organism>
<name>A0ABT5B4Y6_9BACT</name>
<evidence type="ECO:0008006" key="4">
    <source>
        <dbReference type="Google" id="ProtNLM"/>
    </source>
</evidence>
<dbReference type="EMBL" id="JAQNDN010000007">
    <property type="protein sequence ID" value="MDC0669195.1"/>
    <property type="molecule type" value="Genomic_DNA"/>
</dbReference>
<evidence type="ECO:0000313" key="3">
    <source>
        <dbReference type="Proteomes" id="UP001217838"/>
    </source>
</evidence>
<proteinExistence type="predicted"/>
<keyword evidence="3" id="KW-1185">Reference proteome</keyword>
<feature type="region of interest" description="Disordered" evidence="1">
    <location>
        <begin position="1"/>
        <end position="22"/>
    </location>
</feature>
<accession>A0ABT5B4Y6</accession>
<evidence type="ECO:0000256" key="1">
    <source>
        <dbReference type="SAM" id="MobiDB-lite"/>
    </source>
</evidence>